<feature type="region of interest" description="Disordered" evidence="1">
    <location>
        <begin position="507"/>
        <end position="537"/>
    </location>
</feature>
<feature type="compositionally biased region" description="Polar residues" evidence="1">
    <location>
        <begin position="398"/>
        <end position="418"/>
    </location>
</feature>
<keyword evidence="3" id="KW-1185">Reference proteome</keyword>
<organism evidence="2 3">
    <name type="scientific">Corynebacterium macclintockiae</name>
    <dbReference type="NCBI Taxonomy" id="2913501"/>
    <lineage>
        <taxon>Bacteria</taxon>
        <taxon>Bacillati</taxon>
        <taxon>Actinomycetota</taxon>
        <taxon>Actinomycetes</taxon>
        <taxon>Mycobacteriales</taxon>
        <taxon>Corynebacteriaceae</taxon>
        <taxon>Corynebacterium</taxon>
    </lineage>
</organism>
<feature type="compositionally biased region" description="Low complexity" evidence="1">
    <location>
        <begin position="254"/>
        <end position="283"/>
    </location>
</feature>
<gene>
    <name evidence="2" type="ORF">L8U58_03435</name>
</gene>
<accession>A0A9X3RSY5</accession>
<evidence type="ECO:0000313" key="3">
    <source>
        <dbReference type="Proteomes" id="UP001146505"/>
    </source>
</evidence>
<sequence length="537" mass="54146">MKSNIAWLQEVFSNQLVGLDIQEHFNGKSFDQVSSEVSVADREVRKFFIPTRDARTIDNLLYNTPVTAAEATMPLASLIAAFQADDSAPLFAADSWESAAKALKTSMDDLKSASSGLASSSEGFSFDMARQAIDDVHKTGVVVAANTTAMARSVRQFPVIRGSNLKALEAIQATTSLIPDPADRLLAEQAAVSNYVSTHLQPSLELVRPPVSNLGVPIVGHTGGGGLDASTVSTASAQPKVSQINGQTNAVAPASATAHGEQAATAAANAPKPTAATAPMQPAGVPGTLHSPSPAPQPIQPAAATAAPHAPAVSPNAPAVPPTTVTTAAPAQGLAASPHSNAGATTPGTLINAQDRFGRANAINGGAGFGGAGTGAGYGSGAGAGAHARGGAQQGTLRNISSTAPRPSLPGSLNSQNVRPLPVDSPPAKAPQSGKGFVGAPHNSGSAKGGAGMRGGGSAASTMMGRGAAGGRAGNGAKSGLRGGAVTYSKQDRSYFRRLFLSGEDPLVSGKGKNRGRKKHEETVGQTARQTVRKVIR</sequence>
<dbReference type="EMBL" id="JAKMUV010000002">
    <property type="protein sequence ID" value="MCZ9304593.1"/>
    <property type="molecule type" value="Genomic_DNA"/>
</dbReference>
<comment type="caution">
    <text evidence="2">The sequence shown here is derived from an EMBL/GenBank/DDBJ whole genome shotgun (WGS) entry which is preliminary data.</text>
</comment>
<feature type="region of interest" description="Disordered" evidence="1">
    <location>
        <begin position="398"/>
        <end position="460"/>
    </location>
</feature>
<reference evidence="2" key="1">
    <citation type="submission" date="2022-02" db="EMBL/GenBank/DDBJ databases">
        <title>Corynebacterium sp. from urogenital microbiome.</title>
        <authorList>
            <person name="Cappelli E.A."/>
            <person name="Ribeiro T.G."/>
            <person name="Peixe L."/>
        </authorList>
    </citation>
    <scope>NUCLEOTIDE SEQUENCE</scope>
    <source>
        <strain evidence="2">C9Ua_112</strain>
    </source>
</reference>
<dbReference type="GeneID" id="301812585"/>
<feature type="compositionally biased region" description="Low complexity" evidence="1">
    <location>
        <begin position="300"/>
        <end position="325"/>
    </location>
</feature>
<feature type="compositionally biased region" description="Gly residues" evidence="1">
    <location>
        <begin position="447"/>
        <end position="458"/>
    </location>
</feature>
<evidence type="ECO:0000313" key="2">
    <source>
        <dbReference type="EMBL" id="MCZ9304593.1"/>
    </source>
</evidence>
<dbReference type="Proteomes" id="UP001146505">
    <property type="component" value="Unassembled WGS sequence"/>
</dbReference>
<feature type="region of interest" description="Disordered" evidence="1">
    <location>
        <begin position="249"/>
        <end position="325"/>
    </location>
</feature>
<dbReference type="RefSeq" id="WP_269954687.1">
    <property type="nucleotide sequence ID" value="NZ_JAKMUV010000002.1"/>
</dbReference>
<evidence type="ECO:0000256" key="1">
    <source>
        <dbReference type="SAM" id="MobiDB-lite"/>
    </source>
</evidence>
<name>A0A9X3RSY5_9CORY</name>
<proteinExistence type="predicted"/>
<protein>
    <submittedName>
        <fullName evidence="2">Uncharacterized protein</fullName>
    </submittedName>
</protein>
<dbReference type="AlphaFoldDB" id="A0A9X3RSY5"/>